<evidence type="ECO:0000256" key="2">
    <source>
        <dbReference type="SAM" id="Coils"/>
    </source>
</evidence>
<dbReference type="PANTHER" id="PTHR21694:SF18">
    <property type="entry name" value="COILED-COIL DOMAIN-CONTAINING PROTEIN 63"/>
    <property type="match status" value="1"/>
</dbReference>
<dbReference type="EMBL" id="JALLAZ020001747">
    <property type="protein sequence ID" value="KAL3765624.1"/>
    <property type="molecule type" value="Genomic_DNA"/>
</dbReference>
<comment type="caution">
    <text evidence="5">The sequence shown here is derived from an EMBL/GenBank/DDBJ whole genome shotgun (WGS) entry which is preliminary data.</text>
</comment>
<reference evidence="5 6" key="1">
    <citation type="submission" date="2024-10" db="EMBL/GenBank/DDBJ databases">
        <title>Updated reference genomes for cyclostephanoid diatoms.</title>
        <authorList>
            <person name="Roberts W.R."/>
            <person name="Alverson A.J."/>
        </authorList>
    </citation>
    <scope>NUCLEOTIDE SEQUENCE [LARGE SCALE GENOMIC DNA]</scope>
    <source>
        <strain evidence="5 6">AJA276-08</strain>
    </source>
</reference>
<feature type="compositionally biased region" description="Basic and acidic residues" evidence="3">
    <location>
        <begin position="9"/>
        <end position="20"/>
    </location>
</feature>
<proteinExistence type="predicted"/>
<dbReference type="InterPro" id="IPR051876">
    <property type="entry name" value="ODA-DC/CCD"/>
</dbReference>
<organism evidence="5 6">
    <name type="scientific">Stephanodiscus triporus</name>
    <dbReference type="NCBI Taxonomy" id="2934178"/>
    <lineage>
        <taxon>Eukaryota</taxon>
        <taxon>Sar</taxon>
        <taxon>Stramenopiles</taxon>
        <taxon>Ochrophyta</taxon>
        <taxon>Bacillariophyta</taxon>
        <taxon>Coscinodiscophyceae</taxon>
        <taxon>Thalassiosirophycidae</taxon>
        <taxon>Stephanodiscales</taxon>
        <taxon>Stephanodiscaceae</taxon>
        <taxon>Stephanodiscus</taxon>
    </lineage>
</organism>
<keyword evidence="1 2" id="KW-0175">Coiled coil</keyword>
<dbReference type="Proteomes" id="UP001530315">
    <property type="component" value="Unassembled WGS sequence"/>
</dbReference>
<evidence type="ECO:0000313" key="6">
    <source>
        <dbReference type="Proteomes" id="UP001530315"/>
    </source>
</evidence>
<feature type="domain" description="ODAD1 central coiled coil region" evidence="4">
    <location>
        <begin position="148"/>
        <end position="434"/>
    </location>
</feature>
<keyword evidence="6" id="KW-1185">Reference proteome</keyword>
<evidence type="ECO:0000256" key="3">
    <source>
        <dbReference type="SAM" id="MobiDB-lite"/>
    </source>
</evidence>
<sequence>MNSSPEPRQMSDDKGGRDGGESNDDIDILRKEYRNMQANRNAFAHESDLVLRRQQATLDKLRAENETLKADVARIQTRHMTRPINSFEQSQLDRLYQELDRYSGLVESEKAKAVATEKEISALRDEIWKRRQQMGGVNAAANNQRIVEKQVRLLESQLDQALVKFNKCVSRNKRLREEIDGLRGERVTFEKVYRKVEMDLREKKKHMAVVIEQSNQAYEQRDKAQLEIAAIERLSRKEEDAYHQQISDLSGELEKVNEQLLNSTKSGQTAIVVDPLEEERKVTERKDAARATELARAEEEYAQQRDKKLKSYEDAFREISAATGISDVDKLVKVFIENEEHNFSLFRYSSEQAAEIERLEEDIQSLREEEMKYKNEASDDRDGSRRDDIVKLQNEISLLDELTKAYESKCDSYQNILEEVKDEIKLLLIRLNCKFDEELTTDNILHYLGILEERALEIISNYLKTKEFSNGDRANSMPLDKSTGGRVAMGAAAPISVNAPRLLDYSSDDSGDEGGESWMKPIHRSDMNYSKIASIVPKRKTIPGRRGSIFGLQPRRRTNISAAPDGML</sequence>
<dbReference type="Pfam" id="PF21773">
    <property type="entry name" value="ODAD1_CC"/>
    <property type="match status" value="1"/>
</dbReference>
<feature type="coiled-coil region" evidence="2">
    <location>
        <begin position="172"/>
        <end position="259"/>
    </location>
</feature>
<evidence type="ECO:0000313" key="5">
    <source>
        <dbReference type="EMBL" id="KAL3765624.1"/>
    </source>
</evidence>
<feature type="coiled-coil region" evidence="2">
    <location>
        <begin position="349"/>
        <end position="430"/>
    </location>
</feature>
<dbReference type="PANTHER" id="PTHR21694">
    <property type="entry name" value="COILED-COIL DOMAIN-CONTAINING PROTEIN 63"/>
    <property type="match status" value="1"/>
</dbReference>
<feature type="region of interest" description="Disordered" evidence="3">
    <location>
        <begin position="1"/>
        <end position="27"/>
    </location>
</feature>
<name>A0ABD3MP12_9STRA</name>
<gene>
    <name evidence="5" type="ORF">ACHAW5_008281</name>
</gene>
<dbReference type="InterPro" id="IPR049258">
    <property type="entry name" value="ODAD1_CC"/>
</dbReference>
<accession>A0ABD3MP12</accession>
<dbReference type="AlphaFoldDB" id="A0ABD3MP12"/>
<protein>
    <recommendedName>
        <fullName evidence="4">ODAD1 central coiled coil region domain-containing protein</fullName>
    </recommendedName>
</protein>
<evidence type="ECO:0000259" key="4">
    <source>
        <dbReference type="Pfam" id="PF21773"/>
    </source>
</evidence>
<evidence type="ECO:0000256" key="1">
    <source>
        <dbReference type="ARBA" id="ARBA00023054"/>
    </source>
</evidence>